<name>A0A9J6PTD3_9GAMM</name>
<organism evidence="1 2">
    <name type="scientific">Winslowiella arboricola</name>
    <dbReference type="NCBI Taxonomy" id="2978220"/>
    <lineage>
        <taxon>Bacteria</taxon>
        <taxon>Pseudomonadati</taxon>
        <taxon>Pseudomonadota</taxon>
        <taxon>Gammaproteobacteria</taxon>
        <taxon>Enterobacterales</taxon>
        <taxon>Erwiniaceae</taxon>
        <taxon>Winslowiella</taxon>
    </lineage>
</organism>
<dbReference type="Proteomes" id="UP001064262">
    <property type="component" value="Unassembled WGS sequence"/>
</dbReference>
<evidence type="ECO:0000313" key="1">
    <source>
        <dbReference type="EMBL" id="MCU5777996.1"/>
    </source>
</evidence>
<keyword evidence="2" id="KW-1185">Reference proteome</keyword>
<dbReference type="EMBL" id="JAODIM010000040">
    <property type="protein sequence ID" value="MCU5777996.1"/>
    <property type="molecule type" value="Genomic_DNA"/>
</dbReference>
<sequence length="239" mass="26719">MDQQDNDISILAGNSRVSRNNNGEIIVQAQLNAFDAALRFTRQCVDNGKPLPRLSVAFDHHGIFRLQFLDENLSNSQKRRPRLNHLHPSIRCIYQPVAEKYRIALSDIHAIHEDSARQHLAHTIASGDIPERLIRRMLTGSPAPNFSDNHEVSGQKLTCAAITKEYFERASGDHQHPNTLLEVFFENSDWSESLAYVRGLQLSHLLGVQAAIRLNLVNAAGEVSHGEQIAPRLSPGQEA</sequence>
<evidence type="ECO:0000313" key="2">
    <source>
        <dbReference type="Proteomes" id="UP001064262"/>
    </source>
</evidence>
<protein>
    <submittedName>
        <fullName evidence="1">Uncharacterized protein</fullName>
    </submittedName>
</protein>
<reference evidence="1" key="1">
    <citation type="submission" date="2022-09" db="EMBL/GenBank/DDBJ databases">
        <title>Winslowiella arboricola sp. nov., isolated from bleeding cankers on broadleaf hosts.</title>
        <authorList>
            <person name="Brady C."/>
            <person name="Kaur S."/>
            <person name="Crampton B."/>
            <person name="Maddock D."/>
            <person name="Arnold D."/>
            <person name="Denman S."/>
        </authorList>
    </citation>
    <scope>NUCLEOTIDE SEQUENCE</scope>
    <source>
        <strain evidence="1">BAC 15a-03b</strain>
    </source>
</reference>
<gene>
    <name evidence="1" type="ORF">N5923_10895</name>
</gene>
<dbReference type="AlphaFoldDB" id="A0A9J6PTD3"/>
<comment type="caution">
    <text evidence="1">The sequence shown here is derived from an EMBL/GenBank/DDBJ whole genome shotgun (WGS) entry which is preliminary data.</text>
</comment>
<proteinExistence type="predicted"/>
<accession>A0A9J6PTD3</accession>
<dbReference type="RefSeq" id="WP_267143865.1">
    <property type="nucleotide sequence ID" value="NZ_JAODIL010000079.1"/>
</dbReference>